<keyword evidence="3" id="KW-1185">Reference proteome</keyword>
<dbReference type="EMBL" id="FQXV01000012">
    <property type="protein sequence ID" value="SHI17721.1"/>
    <property type="molecule type" value="Genomic_DNA"/>
</dbReference>
<gene>
    <name evidence="2" type="ORF">SAMN02745823_03041</name>
</gene>
<dbReference type="Pfam" id="PF01455">
    <property type="entry name" value="HupF_HypC"/>
    <property type="match status" value="1"/>
</dbReference>
<evidence type="ECO:0000256" key="1">
    <source>
        <dbReference type="ARBA" id="ARBA00006018"/>
    </source>
</evidence>
<dbReference type="STRING" id="1123282.SAMN02745823_03041"/>
<accession>A0A1M5Z0H6</accession>
<proteinExistence type="inferred from homology"/>
<dbReference type="Gene3D" id="2.30.30.140">
    <property type="match status" value="1"/>
</dbReference>
<name>A0A1M5Z0H6_9FIRM</name>
<dbReference type="Proteomes" id="UP000183995">
    <property type="component" value="Unassembled WGS sequence"/>
</dbReference>
<dbReference type="InterPro" id="IPR001109">
    <property type="entry name" value="Hydrogenase_HupF/HypC"/>
</dbReference>
<evidence type="ECO:0000313" key="3">
    <source>
        <dbReference type="Proteomes" id="UP000183995"/>
    </source>
</evidence>
<dbReference type="SUPFAM" id="SSF159127">
    <property type="entry name" value="HupF/HypC-like"/>
    <property type="match status" value="1"/>
</dbReference>
<protein>
    <submittedName>
        <fullName evidence="2">Hydrogenase expression/formation protein HypC</fullName>
    </submittedName>
</protein>
<evidence type="ECO:0000313" key="2">
    <source>
        <dbReference type="EMBL" id="SHI17721.1"/>
    </source>
</evidence>
<dbReference type="OrthoDB" id="9806017at2"/>
<comment type="similarity">
    <text evidence="1">Belongs to the HupF/HypC family.</text>
</comment>
<sequence>MCVAVSGKLIERSGHQGKVEISGNILPVELGLVGAKVGDDVLIHAGCAISILQKKEKEELEELFGLLNEVIDEERR</sequence>
<dbReference type="AlphaFoldDB" id="A0A1M5Z0H6"/>
<organism evidence="2 3">
    <name type="scientific">Sporobacter termitidis DSM 10068</name>
    <dbReference type="NCBI Taxonomy" id="1123282"/>
    <lineage>
        <taxon>Bacteria</taxon>
        <taxon>Bacillati</taxon>
        <taxon>Bacillota</taxon>
        <taxon>Clostridia</taxon>
        <taxon>Eubacteriales</taxon>
        <taxon>Oscillospiraceae</taxon>
        <taxon>Sporobacter</taxon>
    </lineage>
</organism>
<reference evidence="2 3" key="1">
    <citation type="submission" date="2016-11" db="EMBL/GenBank/DDBJ databases">
        <authorList>
            <person name="Jaros S."/>
            <person name="Januszkiewicz K."/>
            <person name="Wedrychowicz H."/>
        </authorList>
    </citation>
    <scope>NUCLEOTIDE SEQUENCE [LARGE SCALE GENOMIC DNA]</scope>
    <source>
        <strain evidence="2 3">DSM 10068</strain>
    </source>
</reference>